<dbReference type="InterPro" id="IPR007110">
    <property type="entry name" value="Ig-like_dom"/>
</dbReference>
<evidence type="ECO:0000256" key="1">
    <source>
        <dbReference type="SAM" id="MobiDB-lite"/>
    </source>
</evidence>
<evidence type="ECO:0000259" key="2">
    <source>
        <dbReference type="PROSITE" id="PS50835"/>
    </source>
</evidence>
<keyword evidence="4" id="KW-1185">Reference proteome</keyword>
<name>A0A2T7P0R6_POMCA</name>
<dbReference type="PROSITE" id="PS50835">
    <property type="entry name" value="IG_LIKE"/>
    <property type="match status" value="2"/>
</dbReference>
<evidence type="ECO:0000313" key="3">
    <source>
        <dbReference type="EMBL" id="PVD26989.1"/>
    </source>
</evidence>
<feature type="compositionally biased region" description="Basic and acidic residues" evidence="1">
    <location>
        <begin position="433"/>
        <end position="453"/>
    </location>
</feature>
<dbReference type="SUPFAM" id="SSF48726">
    <property type="entry name" value="Immunoglobulin"/>
    <property type="match status" value="1"/>
</dbReference>
<feature type="compositionally biased region" description="Basic and acidic residues" evidence="1">
    <location>
        <begin position="537"/>
        <end position="558"/>
    </location>
</feature>
<feature type="compositionally biased region" description="Basic residues" evidence="1">
    <location>
        <begin position="1"/>
        <end position="10"/>
    </location>
</feature>
<feature type="compositionally biased region" description="Polar residues" evidence="1">
    <location>
        <begin position="1415"/>
        <end position="1426"/>
    </location>
</feature>
<feature type="compositionally biased region" description="Basic and acidic residues" evidence="1">
    <location>
        <begin position="1434"/>
        <end position="1455"/>
    </location>
</feature>
<feature type="domain" description="Ig-like" evidence="2">
    <location>
        <begin position="836"/>
        <end position="941"/>
    </location>
</feature>
<feature type="domain" description="Ig-like" evidence="2">
    <location>
        <begin position="54"/>
        <end position="175"/>
    </location>
</feature>
<feature type="compositionally biased region" description="Basic and acidic residues" evidence="1">
    <location>
        <begin position="1632"/>
        <end position="1657"/>
    </location>
</feature>
<feature type="compositionally biased region" description="Basic and acidic residues" evidence="1">
    <location>
        <begin position="1609"/>
        <end position="1625"/>
    </location>
</feature>
<feature type="compositionally biased region" description="Basic and acidic residues" evidence="1">
    <location>
        <begin position="471"/>
        <end position="515"/>
    </location>
</feature>
<feature type="compositionally biased region" description="Basic and acidic residues" evidence="1">
    <location>
        <begin position="1561"/>
        <end position="1589"/>
    </location>
</feature>
<dbReference type="OrthoDB" id="6211650at2759"/>
<gene>
    <name evidence="3" type="ORF">C0Q70_12138</name>
</gene>
<comment type="caution">
    <text evidence="3">The sequence shown here is derived from an EMBL/GenBank/DDBJ whole genome shotgun (WGS) entry which is preliminary data.</text>
</comment>
<feature type="region of interest" description="Disordered" evidence="1">
    <location>
        <begin position="386"/>
        <end position="785"/>
    </location>
</feature>
<proteinExistence type="predicted"/>
<dbReference type="InterPro" id="IPR003599">
    <property type="entry name" value="Ig_sub"/>
</dbReference>
<reference evidence="3 4" key="1">
    <citation type="submission" date="2018-04" db="EMBL/GenBank/DDBJ databases">
        <title>The genome of golden apple snail Pomacea canaliculata provides insight into stress tolerance and invasive adaptation.</title>
        <authorList>
            <person name="Liu C."/>
            <person name="Liu B."/>
            <person name="Ren Y."/>
            <person name="Zhang Y."/>
            <person name="Wang H."/>
            <person name="Li S."/>
            <person name="Jiang F."/>
            <person name="Yin L."/>
            <person name="Zhang G."/>
            <person name="Qian W."/>
            <person name="Fan W."/>
        </authorList>
    </citation>
    <scope>NUCLEOTIDE SEQUENCE [LARGE SCALE GENOMIC DNA]</scope>
    <source>
        <strain evidence="3">SZHN2017</strain>
        <tissue evidence="3">Muscle</tissue>
    </source>
</reference>
<feature type="compositionally biased region" description="Low complexity" evidence="1">
    <location>
        <begin position="520"/>
        <end position="533"/>
    </location>
</feature>
<dbReference type="InterPro" id="IPR036179">
    <property type="entry name" value="Ig-like_dom_sf"/>
</dbReference>
<accession>A0A2T7P0R6</accession>
<sequence length="1835" mass="204821">MLSKLRKSLKGGKTAREEPDCPHSNLKNTEAVNREHVLSSTTPTPTQNKQKTLPAVDVTSPVTGILHIEKLCSSYCDIAAAKTACRVPSVGQSDATTLTCYFSEDVSQTKKDFAVYRYSGNERPDPVVDCLWVDGKLNCYTKPGYTYDPVISNEATVQIPRLSANQTGRYTCQISGLQPEDFEFCELFISPETRTCELQSQESTEEHTLTCIFPENIAQSKNDFAVYHFDDLGRQVVVVDCFWHMDSLSCKTHPGYQSDNTVTDRFQLSTSKHPQVLQSITCPKLKKEKVERQVVRSGDREAAVGLMTNQERTGPASRVRSIFTNAVQRISSCSNAASTDIEMNAEQAGNISDEQLHRKGKLRSLAVETDRRDMVEAVTQVTEKELEVFDPKPRTVPQTSGVNTRPAEHPSDVTVEVEDTSDSTNKKKKSKNKEKESKKPPEKDKDTPGDSKHAGIHHSTKTKSTPDDQESFDHRHRDEFSRENVGHGQDRAFGRGYEGESSSRRQPSEEVKYPDKSQYPPEKAASASAAPKSRTPVSEETHMADSRKSKPREEYRPTEEEDVDIDIRRHSRPAENRPQSRGDKRDPAPVKSSVNAPSRYPGYPEDPGQRSGDVASIARDQVSNVTGAPQAPAGARALQTSGFQMPETGTEETSDKKTSKNKKSMKQESKESEGKDKSKGAFWSRSSSKKQKEGSAPTVLLSGPTSDDAEAVNIQVEEKKKKKSGLFSRSSSKKEAKAAAAAPLLGDKINENAEEASRTDPQQELIKDSDKKKDSKKKKEKEKTSRKGLLEASKDVVGELFSLSSFFILFTVRYCLVLSLNHLIISADSDARALSVPEGETTNLTCFFSEDVSKSRKGFTVLHINGKERPNPVVDCIWVIGVLECATEAAYVFDKVVASSMTVQIPRVSTNETGKYTCQITGSKTTCDVQSSQPVEETTLTCYFPEDIGKSKRDFAVHHFNETGTSALVIDCAWVLGNLYCSKHPGYELDSSVSNRFVARIPRSLAGRYLCESMTYFSRPGAEIWTKDVSIKAPPSQSTSNCSCKALLERQRPEQNGAVLAQLSSPSFATGAELVLLHHTSDVIHVTSAQDTQVTFAVDWNGCLSPTVELIIKISKKERGHLVDECRLTHSRKSCRMSKTSVACSCLSDTGPVTFVKRFSKDVNLTYIWSWLFPGGAEKERAITFVVNELISPSCDRHSVDQVNIGFILLSSRSQDILHGAIRMGDAEYDPDMSLTRGRQSVKERLYSVSLQWQRKPSEAYGLCTCKSLPPLVEGRMAGAPRRQYCPRCKFRPKSQCPDCVVSCVWVLDQLKCFTSKGYECDETVTDNFTLHIPRMHNNKCHPLIYGAKSAVLKQRIIGTTSIQEEGPQYQRETEVPLLHNDQQQASTRKPSHWNSFTETLQVFNESEKRENPSPRLSLQLETSENFGGEPDPLLEKKESFGGEPYPELKTKESFGGEPYPELETKENFGGEPYPELETKENFGGEPYPELETKESFGGEPYPELETKENFGGEPYPELETKESFGGEPYPELETKESFGGEPYPELETRENFGGEPYPELETRESFGDELWRRPLHMDPADNSKEEATLKGNPLPYPKQNKKKKKKLKDLEERGDVDDLREGELRGQTANKEGEKEKRNEPPMQRDLERESFPQEARRRRKNRNKQGNNCGFFPNSLKNAYQNVHSAETTLTCHFPEDIGQSQEDFKVYHFDGAGTSDVLIDCSWMLGRLSCIPGAGYQQDMNVSNSVTVQIPRMSQSSAESYLCLISGAPPDHGSLCSFRPPGKACTAAEIKTLIQSTKTFIIMRENSKLYELKAPVEHSIASWEHGVRESLT</sequence>
<organism evidence="3 4">
    <name type="scientific">Pomacea canaliculata</name>
    <name type="common">Golden apple snail</name>
    <dbReference type="NCBI Taxonomy" id="400727"/>
    <lineage>
        <taxon>Eukaryota</taxon>
        <taxon>Metazoa</taxon>
        <taxon>Spiralia</taxon>
        <taxon>Lophotrochozoa</taxon>
        <taxon>Mollusca</taxon>
        <taxon>Gastropoda</taxon>
        <taxon>Caenogastropoda</taxon>
        <taxon>Architaenioglossa</taxon>
        <taxon>Ampullarioidea</taxon>
        <taxon>Ampullariidae</taxon>
        <taxon>Pomacea</taxon>
    </lineage>
</organism>
<dbReference type="SMART" id="SM00409">
    <property type="entry name" value="IG"/>
    <property type="match status" value="2"/>
</dbReference>
<dbReference type="EMBL" id="PZQS01000007">
    <property type="protein sequence ID" value="PVD26989.1"/>
    <property type="molecule type" value="Genomic_DNA"/>
</dbReference>
<feature type="compositionally biased region" description="Basic and acidic residues" evidence="1">
    <location>
        <begin position="665"/>
        <end position="679"/>
    </location>
</feature>
<protein>
    <recommendedName>
        <fullName evidence="2">Ig-like domain-containing protein</fullName>
    </recommendedName>
</protein>
<feature type="compositionally biased region" description="Low complexity" evidence="1">
    <location>
        <begin position="39"/>
        <end position="52"/>
    </location>
</feature>
<feature type="compositionally biased region" description="Basic and acidic residues" evidence="1">
    <location>
        <begin position="565"/>
        <end position="588"/>
    </location>
</feature>
<feature type="region of interest" description="Disordered" evidence="1">
    <location>
        <begin position="1"/>
        <end position="52"/>
    </location>
</feature>
<feature type="region of interest" description="Disordered" evidence="1">
    <location>
        <begin position="1405"/>
        <end position="1672"/>
    </location>
</feature>
<feature type="compositionally biased region" description="Basic and acidic residues" evidence="1">
    <location>
        <begin position="748"/>
        <end position="758"/>
    </location>
</feature>
<dbReference type="Proteomes" id="UP000245119">
    <property type="component" value="Linkage Group LG7"/>
</dbReference>
<evidence type="ECO:0000313" key="4">
    <source>
        <dbReference type="Proteomes" id="UP000245119"/>
    </source>
</evidence>